<comment type="caution">
    <text evidence="1">The sequence shown here is derived from an EMBL/GenBank/DDBJ whole genome shotgun (WGS) entry which is preliminary data.</text>
</comment>
<name>A0A8H5TQD1_FUSCI</name>
<sequence>MNPFVLHQDQEPDPPIYSFTKRTLEASIRRPPCECRDCENSFYPVQIQRHAQHSYHLRLSDTVAERSARSLAQSIHRSRDRLSNRIQVFGDVLMSRWKKRSQAKRAALLKEAAPDLEEEQWLIPRYSYTRERLYMRERSPIRRRQLLLPWLNVHVLKTNPAVLFALLHYRTAYSPQSWATFDNRQLTFS</sequence>
<dbReference type="Proteomes" id="UP000572754">
    <property type="component" value="Unassembled WGS sequence"/>
</dbReference>
<gene>
    <name evidence="1" type="ORF">FCIRC_7023</name>
</gene>
<evidence type="ECO:0000313" key="2">
    <source>
        <dbReference type="Proteomes" id="UP000572754"/>
    </source>
</evidence>
<dbReference type="EMBL" id="JAAQPE010000234">
    <property type="protein sequence ID" value="KAF5676464.1"/>
    <property type="molecule type" value="Genomic_DNA"/>
</dbReference>
<protein>
    <submittedName>
        <fullName evidence="1">Uncharacterized protein</fullName>
    </submittedName>
</protein>
<evidence type="ECO:0000313" key="1">
    <source>
        <dbReference type="EMBL" id="KAF5676464.1"/>
    </source>
</evidence>
<organism evidence="1 2">
    <name type="scientific">Fusarium circinatum</name>
    <name type="common">Pitch canker fungus</name>
    <name type="synonym">Gibberella circinata</name>
    <dbReference type="NCBI Taxonomy" id="48490"/>
    <lineage>
        <taxon>Eukaryota</taxon>
        <taxon>Fungi</taxon>
        <taxon>Dikarya</taxon>
        <taxon>Ascomycota</taxon>
        <taxon>Pezizomycotina</taxon>
        <taxon>Sordariomycetes</taxon>
        <taxon>Hypocreomycetidae</taxon>
        <taxon>Hypocreales</taxon>
        <taxon>Nectriaceae</taxon>
        <taxon>Fusarium</taxon>
        <taxon>Fusarium fujikuroi species complex</taxon>
    </lineage>
</organism>
<dbReference type="AlphaFoldDB" id="A0A8H5TQD1"/>
<proteinExistence type="predicted"/>
<accession>A0A8H5TQD1</accession>
<reference evidence="1 2" key="2">
    <citation type="submission" date="2020-05" db="EMBL/GenBank/DDBJ databases">
        <title>Identification and distribution of gene clusters putatively required for synthesis of sphingolipid metabolism inhibitors in phylogenetically diverse species of the filamentous fungus Fusarium.</title>
        <authorList>
            <person name="Kim H.-S."/>
            <person name="Busman M."/>
            <person name="Brown D.W."/>
            <person name="Divon H."/>
            <person name="Uhlig S."/>
            <person name="Proctor R.H."/>
        </authorList>
    </citation>
    <scope>NUCLEOTIDE SEQUENCE [LARGE SCALE GENOMIC DNA]</scope>
    <source>
        <strain evidence="1 2">NRRL 25331</strain>
    </source>
</reference>
<keyword evidence="2" id="KW-1185">Reference proteome</keyword>
<reference evidence="2" key="1">
    <citation type="journal article" date="2020" name="BMC Genomics">
        <title>Correction to: Identification and distribution of gene clusters required for synthesis of sphingolipid metabolism inhibitors in diverse species of the filamentous fungus Fusarium.</title>
        <authorList>
            <person name="Kim H.S."/>
            <person name="Lohmar J.M."/>
            <person name="Busman M."/>
            <person name="Brown D.W."/>
            <person name="Naumann T.A."/>
            <person name="Divon H.H."/>
            <person name="Lysoe E."/>
            <person name="Uhlig S."/>
            <person name="Proctor R.H."/>
        </authorList>
    </citation>
    <scope>NUCLEOTIDE SEQUENCE [LARGE SCALE GENOMIC DNA]</scope>
    <source>
        <strain evidence="2">NRRL 25331</strain>
    </source>
</reference>